<dbReference type="CDD" id="cd03801">
    <property type="entry name" value="GT4_PimA-like"/>
    <property type="match status" value="1"/>
</dbReference>
<feature type="domain" description="Glycosyltransferase subfamily 4-like N-terminal" evidence="3">
    <location>
        <begin position="52"/>
        <end position="200"/>
    </location>
</feature>
<evidence type="ECO:0000256" key="2">
    <source>
        <dbReference type="ARBA" id="ARBA00022679"/>
    </source>
</evidence>
<proteinExistence type="predicted"/>
<evidence type="ECO:0000313" key="4">
    <source>
        <dbReference type="EMBL" id="QGF23893.1"/>
    </source>
</evidence>
<accession>A0A5Q2FFJ7</accession>
<dbReference type="PANTHER" id="PTHR45947:SF3">
    <property type="entry name" value="SULFOQUINOVOSYL TRANSFERASE SQD2"/>
    <property type="match status" value="1"/>
</dbReference>
<reference evidence="4 5" key="1">
    <citation type="submission" date="2019-10" db="EMBL/GenBank/DDBJ databases">
        <title>Genomic analysis of Raineyella sp. CBA3103.</title>
        <authorList>
            <person name="Roh S.W."/>
        </authorList>
    </citation>
    <scope>NUCLEOTIDE SEQUENCE [LARGE SCALE GENOMIC DNA]</scope>
    <source>
        <strain evidence="4 5">CBA3103</strain>
    </source>
</reference>
<dbReference type="InterPro" id="IPR028098">
    <property type="entry name" value="Glyco_trans_4-like_N"/>
</dbReference>
<keyword evidence="5" id="KW-1185">Reference proteome</keyword>
<dbReference type="EMBL" id="CP045725">
    <property type="protein sequence ID" value="QGF23893.1"/>
    <property type="molecule type" value="Genomic_DNA"/>
</dbReference>
<dbReference type="GO" id="GO:1901137">
    <property type="term" value="P:carbohydrate derivative biosynthetic process"/>
    <property type="evidence" value="ECO:0007669"/>
    <property type="project" value="UniProtKB-ARBA"/>
</dbReference>
<dbReference type="SUPFAM" id="SSF53756">
    <property type="entry name" value="UDP-Glycosyltransferase/glycogen phosphorylase"/>
    <property type="match status" value="1"/>
</dbReference>
<dbReference type="PANTHER" id="PTHR45947">
    <property type="entry name" value="SULFOQUINOVOSYL TRANSFERASE SQD2"/>
    <property type="match status" value="1"/>
</dbReference>
<dbReference type="Pfam" id="PF13439">
    <property type="entry name" value="Glyco_transf_4"/>
    <property type="match status" value="1"/>
</dbReference>
<evidence type="ECO:0000256" key="1">
    <source>
        <dbReference type="ARBA" id="ARBA00022676"/>
    </source>
</evidence>
<evidence type="ECO:0000313" key="5">
    <source>
        <dbReference type="Proteomes" id="UP000386847"/>
    </source>
</evidence>
<dbReference type="KEGG" id="rain:Rai3103_09620"/>
<dbReference type="InterPro" id="IPR050194">
    <property type="entry name" value="Glycosyltransferase_grp1"/>
</dbReference>
<keyword evidence="2 4" id="KW-0808">Transferase</keyword>
<organism evidence="4 5">
    <name type="scientific">Raineyella fluvialis</name>
    <dbReference type="NCBI Taxonomy" id="2662261"/>
    <lineage>
        <taxon>Bacteria</taxon>
        <taxon>Bacillati</taxon>
        <taxon>Actinomycetota</taxon>
        <taxon>Actinomycetes</taxon>
        <taxon>Propionibacteriales</taxon>
        <taxon>Propionibacteriaceae</taxon>
        <taxon>Raineyella</taxon>
    </lineage>
</organism>
<dbReference type="Proteomes" id="UP000386847">
    <property type="component" value="Chromosome"/>
</dbReference>
<dbReference type="AlphaFoldDB" id="A0A5Q2FFJ7"/>
<dbReference type="Gene3D" id="3.40.50.2000">
    <property type="entry name" value="Glycogen Phosphorylase B"/>
    <property type="match status" value="2"/>
</dbReference>
<dbReference type="GO" id="GO:0016758">
    <property type="term" value="F:hexosyltransferase activity"/>
    <property type="evidence" value="ECO:0007669"/>
    <property type="project" value="TreeGrafter"/>
</dbReference>
<protein>
    <submittedName>
        <fullName evidence="4">Glycosyltransferase</fullName>
    </submittedName>
</protein>
<sequence>MERMGRGEPPGARSCSWPGLAGGVARRVVAMSEGPLRIAMISYYLPSGSKIGVGYQVHALASELVRQGHQVDVFSNCPPVDGATYGHHHIPLSGSMRTFRFALALRKVDFSSYDVLHAHGDDYWLWRRRVPRHVRTLHGSCFEEALHIRGAREKLRMVALGFSEVLASLVADVTVAVSPDTLRWTPWVRGVIPNGVDTARFHPRPGLQSEVPSILFVGTWGGRKRGAELARIFSEQVRPAVPSAELWMVTQDAPADVGPGIKVLGRLSDDELAEAYAKAWVFCLPSSYEGFGVPYAEAMASGLPVVATPNVGARYVTRGGRDAALTELEDLALPLVDLLQNPARREDLQGRGIVRAGAFSLDFVAAEYVRLYRPVT</sequence>
<gene>
    <name evidence="4" type="ORF">Rai3103_09620</name>
</gene>
<dbReference type="Pfam" id="PF13692">
    <property type="entry name" value="Glyco_trans_1_4"/>
    <property type="match status" value="1"/>
</dbReference>
<name>A0A5Q2FFJ7_9ACTN</name>
<evidence type="ECO:0000259" key="3">
    <source>
        <dbReference type="Pfam" id="PF13439"/>
    </source>
</evidence>
<keyword evidence="1" id="KW-0328">Glycosyltransferase</keyword>